<evidence type="ECO:0000313" key="2">
    <source>
        <dbReference type="EMBL" id="CAI9927944.1"/>
    </source>
</evidence>
<feature type="domain" description="Myb-like" evidence="1">
    <location>
        <begin position="1"/>
        <end position="54"/>
    </location>
</feature>
<dbReference type="InterPro" id="IPR001005">
    <property type="entry name" value="SANT/Myb"/>
</dbReference>
<dbReference type="InterPro" id="IPR009057">
    <property type="entry name" value="Homeodomain-like_sf"/>
</dbReference>
<dbReference type="Proteomes" id="UP001642409">
    <property type="component" value="Unassembled WGS sequence"/>
</dbReference>
<dbReference type="PROSITE" id="PS50090">
    <property type="entry name" value="MYB_LIKE"/>
    <property type="match status" value="1"/>
</dbReference>
<reference evidence="3 4" key="2">
    <citation type="submission" date="2024-07" db="EMBL/GenBank/DDBJ databases">
        <authorList>
            <person name="Akdeniz Z."/>
        </authorList>
    </citation>
    <scope>NUCLEOTIDE SEQUENCE [LARGE SCALE GENOMIC DNA]</scope>
</reference>
<protein>
    <submittedName>
        <fullName evidence="2">Myb-like DNA-binding domain-containing protein</fullName>
    </submittedName>
    <submittedName>
        <fullName evidence="3">Myb-like_DNA-binding domain-containing protein</fullName>
    </submittedName>
</protein>
<dbReference type="GO" id="GO:0003677">
    <property type="term" value="F:DNA binding"/>
    <property type="evidence" value="ECO:0007669"/>
    <property type="project" value="UniProtKB-KW"/>
</dbReference>
<evidence type="ECO:0000313" key="4">
    <source>
        <dbReference type="Proteomes" id="UP001642409"/>
    </source>
</evidence>
<dbReference type="Pfam" id="PF00249">
    <property type="entry name" value="Myb_DNA-binding"/>
    <property type="match status" value="1"/>
</dbReference>
<dbReference type="EMBL" id="CATOUU010000386">
    <property type="protein sequence ID" value="CAI9927944.1"/>
    <property type="molecule type" value="Genomic_DNA"/>
</dbReference>
<accession>A0AA86NXU7</accession>
<dbReference type="AlphaFoldDB" id="A0AA86NXU7"/>
<dbReference type="SUPFAM" id="SSF46689">
    <property type="entry name" value="Homeodomain-like"/>
    <property type="match status" value="1"/>
</dbReference>
<dbReference type="EMBL" id="CAXDID020000006">
    <property type="protein sequence ID" value="CAL5975572.1"/>
    <property type="molecule type" value="Genomic_DNA"/>
</dbReference>
<gene>
    <name evidence="2" type="ORF">HINF_LOCUS15589</name>
    <name evidence="3" type="ORF">HINF_LOCUS3399</name>
</gene>
<evidence type="ECO:0000313" key="3">
    <source>
        <dbReference type="EMBL" id="CAL5975572.1"/>
    </source>
</evidence>
<proteinExistence type="predicted"/>
<keyword evidence="2" id="KW-0238">DNA-binding</keyword>
<evidence type="ECO:0000259" key="1">
    <source>
        <dbReference type="PROSITE" id="PS50090"/>
    </source>
</evidence>
<dbReference type="Gene3D" id="1.10.10.60">
    <property type="entry name" value="Homeodomain-like"/>
    <property type="match status" value="1"/>
</dbReference>
<dbReference type="SMART" id="SM00717">
    <property type="entry name" value="SANT"/>
    <property type="match status" value="1"/>
</dbReference>
<name>A0AA86NXU7_9EUKA</name>
<organism evidence="2">
    <name type="scientific">Hexamita inflata</name>
    <dbReference type="NCBI Taxonomy" id="28002"/>
    <lineage>
        <taxon>Eukaryota</taxon>
        <taxon>Metamonada</taxon>
        <taxon>Diplomonadida</taxon>
        <taxon>Hexamitidae</taxon>
        <taxon>Hexamitinae</taxon>
        <taxon>Hexamita</taxon>
    </lineage>
</organism>
<keyword evidence="4" id="KW-1185">Reference proteome</keyword>
<dbReference type="CDD" id="cd00167">
    <property type="entry name" value="SANT"/>
    <property type="match status" value="1"/>
</dbReference>
<sequence>MIKRVVWTSSEIKMLYHFTSQTRNINKQIQWQNVIKFIPSRTISQCKSYYANVLKKHLDVEIRQNHMWNRVEILALWTYCVVYNKDYAFVQKNFMSKFTVRQISSQFIQIARKQQEMFQIFKGVLAELASVQALSESDFKIQWWILRMACERLALIKEKLSYEPRGAGLDASLPADFAEIPALNAFFQDVDPHQLLPAYRQEEVRRGLDSEPFYEPEYQDNFMQ</sequence>
<comment type="caution">
    <text evidence="2">The sequence shown here is derived from an EMBL/GenBank/DDBJ whole genome shotgun (WGS) entry which is preliminary data.</text>
</comment>
<reference evidence="2" key="1">
    <citation type="submission" date="2023-06" db="EMBL/GenBank/DDBJ databases">
        <authorList>
            <person name="Kurt Z."/>
        </authorList>
    </citation>
    <scope>NUCLEOTIDE SEQUENCE</scope>
</reference>